<keyword evidence="2" id="KW-1185">Reference proteome</keyword>
<proteinExistence type="predicted"/>
<evidence type="ECO:0000313" key="1">
    <source>
        <dbReference type="EMBL" id="KAI0087646.1"/>
    </source>
</evidence>
<protein>
    <submittedName>
        <fullName evidence="1">Uncharacterized protein</fullName>
    </submittedName>
</protein>
<evidence type="ECO:0000313" key="2">
    <source>
        <dbReference type="Proteomes" id="UP001055072"/>
    </source>
</evidence>
<name>A0ACB8U081_9APHY</name>
<sequence>MSRIPARPQTAAHCLVCSNLWAEARVAKSLGTTRKWLWPLSTDKMATKTADRFSKLPYLPYSVGFKDRHQA</sequence>
<dbReference type="Proteomes" id="UP001055072">
    <property type="component" value="Unassembled WGS sequence"/>
</dbReference>
<dbReference type="EMBL" id="MU274917">
    <property type="protein sequence ID" value="KAI0087646.1"/>
    <property type="molecule type" value="Genomic_DNA"/>
</dbReference>
<accession>A0ACB8U081</accession>
<comment type="caution">
    <text evidence="1">The sequence shown here is derived from an EMBL/GenBank/DDBJ whole genome shotgun (WGS) entry which is preliminary data.</text>
</comment>
<feature type="non-terminal residue" evidence="1">
    <location>
        <position position="71"/>
    </location>
</feature>
<reference evidence="1" key="1">
    <citation type="journal article" date="2021" name="Environ. Microbiol.">
        <title>Gene family expansions and transcriptome signatures uncover fungal adaptations to wood decay.</title>
        <authorList>
            <person name="Hage H."/>
            <person name="Miyauchi S."/>
            <person name="Viragh M."/>
            <person name="Drula E."/>
            <person name="Min B."/>
            <person name="Chaduli D."/>
            <person name="Navarro D."/>
            <person name="Favel A."/>
            <person name="Norest M."/>
            <person name="Lesage-Meessen L."/>
            <person name="Balint B."/>
            <person name="Merenyi Z."/>
            <person name="de Eugenio L."/>
            <person name="Morin E."/>
            <person name="Martinez A.T."/>
            <person name="Baldrian P."/>
            <person name="Stursova M."/>
            <person name="Martinez M.J."/>
            <person name="Novotny C."/>
            <person name="Magnuson J.K."/>
            <person name="Spatafora J.W."/>
            <person name="Maurice S."/>
            <person name="Pangilinan J."/>
            <person name="Andreopoulos W."/>
            <person name="LaButti K."/>
            <person name="Hundley H."/>
            <person name="Na H."/>
            <person name="Kuo A."/>
            <person name="Barry K."/>
            <person name="Lipzen A."/>
            <person name="Henrissat B."/>
            <person name="Riley R."/>
            <person name="Ahrendt S."/>
            <person name="Nagy L.G."/>
            <person name="Grigoriev I.V."/>
            <person name="Martin F."/>
            <person name="Rosso M.N."/>
        </authorList>
    </citation>
    <scope>NUCLEOTIDE SEQUENCE</scope>
    <source>
        <strain evidence="1">CBS 384.51</strain>
    </source>
</reference>
<organism evidence="1 2">
    <name type="scientific">Irpex rosettiformis</name>
    <dbReference type="NCBI Taxonomy" id="378272"/>
    <lineage>
        <taxon>Eukaryota</taxon>
        <taxon>Fungi</taxon>
        <taxon>Dikarya</taxon>
        <taxon>Basidiomycota</taxon>
        <taxon>Agaricomycotina</taxon>
        <taxon>Agaricomycetes</taxon>
        <taxon>Polyporales</taxon>
        <taxon>Irpicaceae</taxon>
        <taxon>Irpex</taxon>
    </lineage>
</organism>
<gene>
    <name evidence="1" type="ORF">BDY19DRAFT_1042375</name>
</gene>